<proteinExistence type="predicted"/>
<name>A0ABT0R2N6_9MICO</name>
<evidence type="ECO:0000313" key="4">
    <source>
        <dbReference type="EMBL" id="MCL6424199.1"/>
    </source>
</evidence>
<evidence type="ECO:0000256" key="2">
    <source>
        <dbReference type="ARBA" id="ARBA00022777"/>
    </source>
</evidence>
<evidence type="ECO:0000256" key="1">
    <source>
        <dbReference type="ARBA" id="ARBA00022679"/>
    </source>
</evidence>
<dbReference type="SMART" id="SM01120">
    <property type="entry name" value="Dak2"/>
    <property type="match status" value="1"/>
</dbReference>
<gene>
    <name evidence="4" type="primary">dhaL</name>
    <name evidence="4" type="ORF">Bequi_12560</name>
</gene>
<dbReference type="InterPro" id="IPR050861">
    <property type="entry name" value="Dihydroxyacetone_Kinase"/>
</dbReference>
<dbReference type="InterPro" id="IPR012737">
    <property type="entry name" value="DhaK_L_YcgS"/>
</dbReference>
<keyword evidence="1" id="KW-0808">Transferase</keyword>
<protein>
    <submittedName>
        <fullName evidence="4">Dihydroxyacetone kinase subunit L</fullName>
    </submittedName>
</protein>
<dbReference type="NCBIfam" id="TIGR02365">
    <property type="entry name" value="dha_L_ycgS"/>
    <property type="match status" value="1"/>
</dbReference>
<dbReference type="Gene3D" id="1.25.40.340">
    <property type="match status" value="1"/>
</dbReference>
<dbReference type="InterPro" id="IPR004007">
    <property type="entry name" value="DhaL_dom"/>
</dbReference>
<dbReference type="PANTHER" id="PTHR28629">
    <property type="entry name" value="TRIOKINASE/FMN CYCLASE"/>
    <property type="match status" value="1"/>
</dbReference>
<reference evidence="4" key="1">
    <citation type="submission" date="2022-02" db="EMBL/GenBank/DDBJ databases">
        <authorList>
            <person name="Lee M."/>
            <person name="Kim S.-J."/>
            <person name="Jung M.-Y."/>
        </authorList>
    </citation>
    <scope>NUCLEOTIDE SEQUENCE</scope>
    <source>
        <strain evidence="4">JHP9</strain>
    </source>
</reference>
<dbReference type="Proteomes" id="UP001203761">
    <property type="component" value="Unassembled WGS sequence"/>
</dbReference>
<evidence type="ECO:0000259" key="3">
    <source>
        <dbReference type="PROSITE" id="PS51480"/>
    </source>
</evidence>
<feature type="domain" description="DhaL" evidence="3">
    <location>
        <begin position="14"/>
        <end position="213"/>
    </location>
</feature>
<dbReference type="PROSITE" id="PS51480">
    <property type="entry name" value="DHAL"/>
    <property type="match status" value="1"/>
</dbReference>
<organism evidence="4 5">
    <name type="scientific">Brachybacterium equifaecis</name>
    <dbReference type="NCBI Taxonomy" id="2910770"/>
    <lineage>
        <taxon>Bacteria</taxon>
        <taxon>Bacillati</taxon>
        <taxon>Actinomycetota</taxon>
        <taxon>Actinomycetes</taxon>
        <taxon>Micrococcales</taxon>
        <taxon>Dermabacteraceae</taxon>
        <taxon>Brachybacterium</taxon>
    </lineage>
</organism>
<accession>A0ABT0R2N6</accession>
<dbReference type="SUPFAM" id="SSF101473">
    <property type="entry name" value="DhaL-like"/>
    <property type="match status" value="1"/>
</dbReference>
<sequence length="227" mass="22742">MTSTDTSSSALPADFGEAWVAQMRTALTAGAAALGDLDRRAGDGDFGTNIRTAMKLVEKNLDEDSPSGYSATLTSFYRAWLGVGGTSGPLFGMLFRDLSKAGEGSGAPTITEFAEALANGLATVQRYGEAEVGDKTMVDALAPAAEALTSAAQSGDDPVAALGAAVDAARGGADATAETIARRGRASYVGDAAKGVMDPGAAAVVLILAAARSAAGGEESVETDWIG</sequence>
<dbReference type="EMBL" id="JAKNCJ010000009">
    <property type="protein sequence ID" value="MCL6424199.1"/>
    <property type="molecule type" value="Genomic_DNA"/>
</dbReference>
<keyword evidence="5" id="KW-1185">Reference proteome</keyword>
<comment type="caution">
    <text evidence="4">The sequence shown here is derived from an EMBL/GenBank/DDBJ whole genome shotgun (WGS) entry which is preliminary data.</text>
</comment>
<dbReference type="GO" id="GO:0016301">
    <property type="term" value="F:kinase activity"/>
    <property type="evidence" value="ECO:0007669"/>
    <property type="project" value="UniProtKB-KW"/>
</dbReference>
<dbReference type="InterPro" id="IPR036117">
    <property type="entry name" value="DhaL_dom_sf"/>
</dbReference>
<dbReference type="Pfam" id="PF02734">
    <property type="entry name" value="Dak2"/>
    <property type="match status" value="1"/>
</dbReference>
<dbReference type="RefSeq" id="WP_249738280.1">
    <property type="nucleotide sequence ID" value="NZ_JAKNCJ010000009.1"/>
</dbReference>
<evidence type="ECO:0000313" key="5">
    <source>
        <dbReference type="Proteomes" id="UP001203761"/>
    </source>
</evidence>
<dbReference type="PANTHER" id="PTHR28629:SF4">
    <property type="entry name" value="TRIOKINASE_FMN CYCLASE"/>
    <property type="match status" value="1"/>
</dbReference>
<keyword evidence="2 4" id="KW-0418">Kinase</keyword>